<evidence type="ECO:0000256" key="12">
    <source>
        <dbReference type="ARBA" id="ARBA00023279"/>
    </source>
</evidence>
<dbReference type="InterPro" id="IPR054554">
    <property type="entry name" value="ZP1/4_Ig-like"/>
</dbReference>
<dbReference type="PANTHER" id="PTHR23343">
    <property type="entry name" value="ZONA PELLUCIDA SPERM-BINDING PROTEIN"/>
    <property type="match status" value="1"/>
</dbReference>
<dbReference type="Pfam" id="PF23344">
    <property type="entry name" value="ZP-N"/>
    <property type="match status" value="1"/>
</dbReference>
<dbReference type="Gene3D" id="2.60.40.3210">
    <property type="entry name" value="Zona pellucida, ZP-N domain"/>
    <property type="match status" value="1"/>
</dbReference>
<comment type="function">
    <text evidence="14">Component of the zona pellucida, an extracellular matrix surrounding oocytes which mediates sperm binding, induction of the acrosome reaction and prevents post-fertilization polyspermy. The zona pellucida is composed of 3 to 4 glycoproteins, ZP1, ZP2, ZP3, and ZP4. ZP4 may act as a sperm receptor.</text>
</comment>
<dbReference type="InterPro" id="IPR051148">
    <property type="entry name" value="Zona_Pellucida_Domain_gp"/>
</dbReference>
<evidence type="ECO:0000313" key="24">
    <source>
        <dbReference type="Proteomes" id="UP000824782"/>
    </source>
</evidence>
<dbReference type="CDD" id="cd00111">
    <property type="entry name" value="Trefoil"/>
    <property type="match status" value="1"/>
</dbReference>
<feature type="transmembrane region" description="Helical" evidence="19">
    <location>
        <begin position="7"/>
        <end position="29"/>
    </location>
</feature>
<keyword evidence="2" id="KW-1003">Cell membrane</keyword>
<keyword evidence="8 19" id="KW-1133">Transmembrane helix</keyword>
<accession>A0AAV6YWQ2</accession>
<dbReference type="GO" id="GO:0005886">
    <property type="term" value="C:plasma membrane"/>
    <property type="evidence" value="ECO:0007669"/>
    <property type="project" value="UniProtKB-SubCell"/>
</dbReference>
<dbReference type="SMART" id="SM00018">
    <property type="entry name" value="PD"/>
    <property type="match status" value="1"/>
</dbReference>
<evidence type="ECO:0000259" key="20">
    <source>
        <dbReference type="PROSITE" id="PS51034"/>
    </source>
</evidence>
<proteinExistence type="predicted"/>
<protein>
    <recommendedName>
        <fullName evidence="15">Zona pellucida sperm-binding protein 4</fullName>
    </recommendedName>
    <alternativeName>
        <fullName evidence="17">Zona pellucida glycoprotein 4</fullName>
    </alternativeName>
    <alternativeName>
        <fullName evidence="16">Zona pellucida protein B</fullName>
    </alternativeName>
</protein>
<evidence type="ECO:0000256" key="13">
    <source>
        <dbReference type="ARBA" id="ARBA00024183"/>
    </source>
</evidence>
<keyword evidence="24" id="KW-1185">Reference proteome</keyword>
<evidence type="ECO:0000256" key="18">
    <source>
        <dbReference type="PROSITE-ProRule" id="PRU00779"/>
    </source>
</evidence>
<dbReference type="Proteomes" id="UP000824782">
    <property type="component" value="Unassembled WGS sequence"/>
</dbReference>
<dbReference type="Gene3D" id="2.60.40.4100">
    <property type="entry name" value="Zona pellucida, ZP-C domain"/>
    <property type="match status" value="1"/>
</dbReference>
<evidence type="ECO:0000256" key="14">
    <source>
        <dbReference type="ARBA" id="ARBA00037545"/>
    </source>
</evidence>
<dbReference type="InterPro" id="IPR000519">
    <property type="entry name" value="P_trefoil_dom"/>
</dbReference>
<evidence type="ECO:0000256" key="11">
    <source>
        <dbReference type="ARBA" id="ARBA00023180"/>
    </source>
</evidence>
<dbReference type="GO" id="GO:0035804">
    <property type="term" value="F:structural constituent of egg coat"/>
    <property type="evidence" value="ECO:0007669"/>
    <property type="project" value="TreeGrafter"/>
</dbReference>
<evidence type="ECO:0000256" key="16">
    <source>
        <dbReference type="ARBA" id="ARBA00042273"/>
    </source>
</evidence>
<dbReference type="SUPFAM" id="SSF57492">
    <property type="entry name" value="Trefoil"/>
    <property type="match status" value="1"/>
</dbReference>
<evidence type="ECO:0000256" key="8">
    <source>
        <dbReference type="ARBA" id="ARBA00022989"/>
    </source>
</evidence>
<dbReference type="AlphaFoldDB" id="A0AAV6YWQ2"/>
<evidence type="ECO:0000256" key="9">
    <source>
        <dbReference type="ARBA" id="ARBA00023136"/>
    </source>
</evidence>
<dbReference type="InterPro" id="IPR055356">
    <property type="entry name" value="ZP-N"/>
</dbReference>
<evidence type="ECO:0000256" key="17">
    <source>
        <dbReference type="ARBA" id="ARBA00042573"/>
    </source>
</evidence>
<evidence type="ECO:0000256" key="3">
    <source>
        <dbReference type="ARBA" id="ARBA00022525"/>
    </source>
</evidence>
<feature type="domain" description="P-type" evidence="21">
    <location>
        <begin position="141"/>
        <end position="184"/>
    </location>
</feature>
<comment type="caution">
    <text evidence="18">Lacks conserved residue(s) required for the propagation of feature annotation.</text>
</comment>
<feature type="transmembrane region" description="Helical" evidence="19">
    <location>
        <begin position="508"/>
        <end position="533"/>
    </location>
</feature>
<keyword evidence="7" id="KW-0732">Signal</keyword>
<comment type="subcellular location">
    <subcellularLocation>
        <location evidence="1">Cell membrane</location>
        <topology evidence="1">Single-pass type I membrane protein</topology>
    </subcellularLocation>
    <subcellularLocation>
        <location evidence="13">Zona pellucida</location>
    </subcellularLocation>
</comment>
<dbReference type="PROSITE" id="PS51448">
    <property type="entry name" value="P_TREFOIL_2"/>
    <property type="match status" value="1"/>
</dbReference>
<dbReference type="Pfam" id="PF00088">
    <property type="entry name" value="Trefoil"/>
    <property type="match status" value="1"/>
</dbReference>
<keyword evidence="3" id="KW-0964">Secreted</keyword>
<keyword evidence="10 18" id="KW-1015">Disulfide bond</keyword>
<dbReference type="Pfam" id="PF00100">
    <property type="entry name" value="Zona_pellucida"/>
    <property type="match status" value="1"/>
</dbReference>
<sequence length="546" mass="59937">MALCRSGLGFAGVLWMYGLVLVCAVQDYWDDPSHLHCGSEVMEFSLPSLLDDAVFALTIIDEDGKPHYLRNDSSCGTWIVVKDDGSLVVGSSFDGCYVREEDGNYTVTITLEEMLHDGKTQYHKKDLQCPILPAMDAPSPSECGAVPPPDRLSCADDSISRERCEGLGCCYSQSDFNVRCYYAKKLTAQCTADNNMVVAISKHLTIPDLVLSSAHMIGVDSDSCKDLRISSTESFIAFRFPLSCGGTKQAADLSVVYENTLEATQKVLTWQAVSITRDSTMRVTVHCSYARTGVAPLQVEVLTHAPPLPVSTSGPLTFEMRIAPDEQYDSYYTDQDYPILRVLRDPVHVEVRALQRTDPTLVLVLHDCWATNSPVPTDNPQWPVLNNGCPYEGDTYRTQQVPVDRSQSVPFPTHYKRFIVSAFTFVDFETQTALKGPIFFHCSASVCTPTSGVSCSVTCNQRQKRTAKARIGEDVLTTVSSHGPVIFYAQTEADKALNEEEGILDSGIILAGLQGAAVAGFIVMVSLLGIYLYKRQRKCAVSTISA</sequence>
<dbReference type="Gene3D" id="4.10.110.10">
    <property type="entry name" value="Spasmolytic Protein, domain 1"/>
    <property type="match status" value="1"/>
</dbReference>
<keyword evidence="11" id="KW-0325">Glycoprotein</keyword>
<keyword evidence="6 19" id="KW-0812">Transmembrane</keyword>
<dbReference type="GO" id="GO:0032190">
    <property type="term" value="F:acrosin binding"/>
    <property type="evidence" value="ECO:0007669"/>
    <property type="project" value="TreeGrafter"/>
</dbReference>
<dbReference type="GO" id="GO:0060468">
    <property type="term" value="P:prevention of polyspermy"/>
    <property type="evidence" value="ECO:0007669"/>
    <property type="project" value="TreeGrafter"/>
</dbReference>
<dbReference type="InterPro" id="IPR044913">
    <property type="entry name" value="P_trefoil_dom_sf"/>
</dbReference>
<evidence type="ECO:0000256" key="1">
    <source>
        <dbReference type="ARBA" id="ARBA00004251"/>
    </source>
</evidence>
<comment type="caution">
    <text evidence="23">The sequence shown here is derived from an EMBL/GenBank/DDBJ whole genome shotgun (WGS) entry which is preliminary data.</text>
</comment>
<dbReference type="InterPro" id="IPR042235">
    <property type="entry name" value="ZP-C_dom"/>
</dbReference>
<keyword evidence="9 19" id="KW-0472">Membrane</keyword>
<evidence type="ECO:0000256" key="19">
    <source>
        <dbReference type="SAM" id="Phobius"/>
    </source>
</evidence>
<evidence type="ECO:0000256" key="10">
    <source>
        <dbReference type="ARBA" id="ARBA00023157"/>
    </source>
</evidence>
<evidence type="ECO:0000313" key="22">
    <source>
        <dbReference type="EMBL" id="KAG8541180.1"/>
    </source>
</evidence>
<feature type="disulfide bond" evidence="18">
    <location>
        <begin position="154"/>
        <end position="169"/>
    </location>
</feature>
<dbReference type="Pfam" id="PF22821">
    <property type="entry name" value="ZP1_ZP4_Ig-like"/>
    <property type="match status" value="1"/>
</dbReference>
<organism evidence="23 24">
    <name type="scientific">Engystomops pustulosus</name>
    <name type="common">Tungara frog</name>
    <name type="synonym">Physalaemus pustulosus</name>
    <dbReference type="NCBI Taxonomy" id="76066"/>
    <lineage>
        <taxon>Eukaryota</taxon>
        <taxon>Metazoa</taxon>
        <taxon>Chordata</taxon>
        <taxon>Craniata</taxon>
        <taxon>Vertebrata</taxon>
        <taxon>Euteleostomi</taxon>
        <taxon>Amphibia</taxon>
        <taxon>Batrachia</taxon>
        <taxon>Anura</taxon>
        <taxon>Neobatrachia</taxon>
        <taxon>Hyloidea</taxon>
        <taxon>Leptodactylidae</taxon>
        <taxon>Leiuperinae</taxon>
        <taxon>Engystomops</taxon>
    </lineage>
</organism>
<dbReference type="PROSITE" id="PS51034">
    <property type="entry name" value="ZP_2"/>
    <property type="match status" value="1"/>
</dbReference>
<reference evidence="23" key="1">
    <citation type="thesis" date="2020" institute="ProQuest LLC" country="789 East Eisenhower Parkway, Ann Arbor, MI, USA">
        <title>Comparative Genomics and Chromosome Evolution.</title>
        <authorList>
            <person name="Mudd A.B."/>
        </authorList>
    </citation>
    <scope>NUCLEOTIDE SEQUENCE</scope>
    <source>
        <strain evidence="23">237g6f4</strain>
        <tissue evidence="23">Blood</tissue>
    </source>
</reference>
<evidence type="ECO:0000256" key="7">
    <source>
        <dbReference type="ARBA" id="ARBA00022729"/>
    </source>
</evidence>
<name>A0AAV6YWQ2_ENGPU</name>
<dbReference type="InterPro" id="IPR055355">
    <property type="entry name" value="ZP-C"/>
</dbReference>
<keyword evidence="4" id="KW-0272">Extracellular matrix</keyword>
<keyword evidence="5" id="KW-0165">Cleavage on pair of basic residues</keyword>
<dbReference type="PANTHER" id="PTHR23343:SF31">
    <property type="entry name" value="ZONA PELLUCIDA SPERM-BINDING PROTEIN 4"/>
    <property type="match status" value="1"/>
</dbReference>
<evidence type="ECO:0000259" key="21">
    <source>
        <dbReference type="PROSITE" id="PS51448"/>
    </source>
</evidence>
<dbReference type="EMBL" id="WNYA01008236">
    <property type="protein sequence ID" value="KAG8541180.1"/>
    <property type="molecule type" value="Genomic_DNA"/>
</dbReference>
<keyword evidence="12" id="KW-0278">Fertilization</keyword>
<evidence type="ECO:0000256" key="4">
    <source>
        <dbReference type="ARBA" id="ARBA00022530"/>
    </source>
</evidence>
<evidence type="ECO:0000256" key="2">
    <source>
        <dbReference type="ARBA" id="ARBA00022475"/>
    </source>
</evidence>
<dbReference type="InterPro" id="IPR001507">
    <property type="entry name" value="ZP_dom"/>
</dbReference>
<evidence type="ECO:0000256" key="5">
    <source>
        <dbReference type="ARBA" id="ARBA00022685"/>
    </source>
</evidence>
<dbReference type="GO" id="GO:0035805">
    <property type="term" value="C:egg coat"/>
    <property type="evidence" value="ECO:0007669"/>
    <property type="project" value="UniProtKB-SubCell"/>
</dbReference>
<dbReference type="EMBL" id="WNYA01008235">
    <property type="protein sequence ID" value="KAG8541181.1"/>
    <property type="molecule type" value="Genomic_DNA"/>
</dbReference>
<dbReference type="GO" id="GO:0007339">
    <property type="term" value="P:binding of sperm to zona pellucida"/>
    <property type="evidence" value="ECO:0007669"/>
    <property type="project" value="TreeGrafter"/>
</dbReference>
<evidence type="ECO:0000313" key="23">
    <source>
        <dbReference type="EMBL" id="KAG8541181.1"/>
    </source>
</evidence>
<evidence type="ECO:0000256" key="6">
    <source>
        <dbReference type="ARBA" id="ARBA00022692"/>
    </source>
</evidence>
<evidence type="ECO:0000256" key="15">
    <source>
        <dbReference type="ARBA" id="ARBA00040238"/>
    </source>
</evidence>
<feature type="domain" description="ZP" evidence="20">
    <location>
        <begin position="189"/>
        <end position="466"/>
    </location>
</feature>
<dbReference type="SMART" id="SM00241">
    <property type="entry name" value="ZP"/>
    <property type="match status" value="1"/>
</dbReference>
<gene>
    <name evidence="23" type="ORF">GDO81_029538</name>
    <name evidence="22" type="ORF">GDO81_029540</name>
</gene>